<dbReference type="PANTHER" id="PTHR34981">
    <property type="entry name" value="CELL DIVISION PROTEIN ZAPA"/>
    <property type="match status" value="1"/>
</dbReference>
<dbReference type="AlphaFoldDB" id="E1SR73"/>
<dbReference type="InterPro" id="IPR036192">
    <property type="entry name" value="Cell_div_ZapA-like_sf"/>
</dbReference>
<sequence>MSNKTLEIHLLGKAFSVACPTGQENQLRMVAEQLGQRLDQLRQRTGTGNLEQLAVMAALNLSHELLLAQQQQAVSQRQLETRIQVLQDAIEQALSERLQNRPKGVEADSATPYTDHDG</sequence>
<dbReference type="HOGENOM" id="CLU_116623_2_2_6"/>
<evidence type="ECO:0000256" key="6">
    <source>
        <dbReference type="ARBA" id="ARBA00023054"/>
    </source>
</evidence>
<keyword evidence="14" id="KW-1185">Reference proteome</keyword>
<keyword evidence="4" id="KW-0963">Cytoplasm</keyword>
<dbReference type="KEGG" id="fbl:Fbal_0625"/>
<evidence type="ECO:0000256" key="4">
    <source>
        <dbReference type="ARBA" id="ARBA00022490"/>
    </source>
</evidence>
<evidence type="ECO:0000256" key="12">
    <source>
        <dbReference type="SAM" id="MobiDB-lite"/>
    </source>
</evidence>
<keyword evidence="8" id="KW-0131">Cell cycle</keyword>
<feature type="region of interest" description="Disordered" evidence="12">
    <location>
        <begin position="96"/>
        <end position="118"/>
    </location>
</feature>
<evidence type="ECO:0000256" key="8">
    <source>
        <dbReference type="ARBA" id="ARBA00023306"/>
    </source>
</evidence>
<dbReference type="InterPro" id="IPR007838">
    <property type="entry name" value="Cell_div_ZapA-like"/>
</dbReference>
<evidence type="ECO:0000256" key="10">
    <source>
        <dbReference type="ARBA" id="ARBA00026068"/>
    </source>
</evidence>
<evidence type="ECO:0000313" key="13">
    <source>
        <dbReference type="EMBL" id="ADN74838.1"/>
    </source>
</evidence>
<dbReference type="Pfam" id="PF05164">
    <property type="entry name" value="ZapA"/>
    <property type="match status" value="1"/>
</dbReference>
<comment type="subcellular location">
    <subcellularLocation>
        <location evidence="1">Cytoplasm</location>
    </subcellularLocation>
</comment>
<dbReference type="GO" id="GO:0043093">
    <property type="term" value="P:FtsZ-dependent cytokinesis"/>
    <property type="evidence" value="ECO:0007669"/>
    <property type="project" value="TreeGrafter"/>
</dbReference>
<evidence type="ECO:0000256" key="1">
    <source>
        <dbReference type="ARBA" id="ARBA00004496"/>
    </source>
</evidence>
<reference evidence="13 14" key="1">
    <citation type="journal article" date="2010" name="Stand. Genomic Sci.">
        <title>Complete genome sequence of Ferrimonas balearica type strain (PAT).</title>
        <authorList>
            <person name="Nolan M."/>
            <person name="Sikorski J."/>
            <person name="Davenport K."/>
            <person name="Lucas S."/>
            <person name="Glavina Del Rio T."/>
            <person name="Tice H."/>
            <person name="Cheng J."/>
            <person name="Goodwin L."/>
            <person name="Pitluck S."/>
            <person name="Liolios K."/>
            <person name="Ivanova N."/>
            <person name="Mavromatis K."/>
            <person name="Ovchinnikova G."/>
            <person name="Pati A."/>
            <person name="Chen A."/>
            <person name="Palaniappan K."/>
            <person name="Land M."/>
            <person name="Hauser L."/>
            <person name="Chang Y."/>
            <person name="Jeffries C."/>
            <person name="Tapia R."/>
            <person name="Brettin T."/>
            <person name="Detter J."/>
            <person name="Han C."/>
            <person name="Yasawong M."/>
            <person name="Rohde M."/>
            <person name="Tindall B."/>
            <person name="Goker M."/>
            <person name="Woyke T."/>
            <person name="Bristow J."/>
            <person name="Eisen J."/>
            <person name="Markowitz V."/>
            <person name="Hugenholtz P."/>
            <person name="Kyrpides N."/>
            <person name="Klenk H."/>
            <person name="Lapidus A."/>
        </authorList>
    </citation>
    <scope>NUCLEOTIDE SEQUENCE [LARGE SCALE GENOMIC DNA]</scope>
    <source>
        <strain evidence="14">DSM 9799 / CCM 4581 / KCTC 23876 / PAT</strain>
    </source>
</reference>
<accession>E1SR73</accession>
<dbReference type="eggNOG" id="COG3027">
    <property type="taxonomic scope" value="Bacteria"/>
</dbReference>
<evidence type="ECO:0000256" key="5">
    <source>
        <dbReference type="ARBA" id="ARBA00022618"/>
    </source>
</evidence>
<dbReference type="Proteomes" id="UP000006683">
    <property type="component" value="Chromosome"/>
</dbReference>
<dbReference type="PANTHER" id="PTHR34981:SF1">
    <property type="entry name" value="CELL DIVISION PROTEIN ZAPA"/>
    <property type="match status" value="1"/>
</dbReference>
<proteinExistence type="inferred from homology"/>
<keyword evidence="7" id="KW-0717">Septation</keyword>
<dbReference type="SUPFAM" id="SSF102829">
    <property type="entry name" value="Cell division protein ZapA-like"/>
    <property type="match status" value="1"/>
</dbReference>
<dbReference type="Gene3D" id="3.30.160.880">
    <property type="entry name" value="Cell division protein ZapA protomer, N-terminal domain"/>
    <property type="match status" value="1"/>
</dbReference>
<protein>
    <recommendedName>
        <fullName evidence="3">Cell division protein ZapA</fullName>
    </recommendedName>
    <alternativeName>
        <fullName evidence="11">Z ring-associated protein ZapA</fullName>
    </alternativeName>
</protein>
<dbReference type="GO" id="GO:0000917">
    <property type="term" value="P:division septum assembly"/>
    <property type="evidence" value="ECO:0007669"/>
    <property type="project" value="UniProtKB-KW"/>
</dbReference>
<dbReference type="InterPro" id="IPR042233">
    <property type="entry name" value="Cell_div_ZapA_N"/>
</dbReference>
<dbReference type="STRING" id="550540.Fbal_0625"/>
<name>E1SR73_FERBD</name>
<dbReference type="OrthoDB" id="5772359at2"/>
<evidence type="ECO:0000256" key="11">
    <source>
        <dbReference type="ARBA" id="ARBA00033158"/>
    </source>
</evidence>
<evidence type="ECO:0000313" key="14">
    <source>
        <dbReference type="Proteomes" id="UP000006683"/>
    </source>
</evidence>
<dbReference type="GO" id="GO:0030428">
    <property type="term" value="C:cell septum"/>
    <property type="evidence" value="ECO:0007669"/>
    <property type="project" value="TreeGrafter"/>
</dbReference>
<gene>
    <name evidence="13" type="ordered locus">Fbal_0625</name>
</gene>
<comment type="subunit">
    <text evidence="10">Homodimer. Interacts with FtsZ.</text>
</comment>
<evidence type="ECO:0000256" key="3">
    <source>
        <dbReference type="ARBA" id="ARBA00015195"/>
    </source>
</evidence>
<evidence type="ECO:0000256" key="7">
    <source>
        <dbReference type="ARBA" id="ARBA00023210"/>
    </source>
</evidence>
<dbReference type="RefSeq" id="WP_013344144.1">
    <property type="nucleotide sequence ID" value="NC_014541.1"/>
</dbReference>
<dbReference type="Gene3D" id="1.20.5.50">
    <property type="match status" value="1"/>
</dbReference>
<comment type="similarity">
    <text evidence="2">Belongs to the ZapA family. Type 1 subfamily.</text>
</comment>
<comment type="function">
    <text evidence="9">Activator of cell division through the inhibition of FtsZ GTPase activity, therefore promoting FtsZ assembly into bundles of protofilaments necessary for the formation of the division Z ring. It is recruited early at mid-cell but it is not essential for cell division.</text>
</comment>
<keyword evidence="5" id="KW-0132">Cell division</keyword>
<evidence type="ECO:0000256" key="2">
    <source>
        <dbReference type="ARBA" id="ARBA00010074"/>
    </source>
</evidence>
<evidence type="ECO:0000256" key="9">
    <source>
        <dbReference type="ARBA" id="ARBA00024910"/>
    </source>
</evidence>
<dbReference type="GO" id="GO:0005829">
    <property type="term" value="C:cytosol"/>
    <property type="evidence" value="ECO:0007669"/>
    <property type="project" value="TreeGrafter"/>
</dbReference>
<dbReference type="GeneID" id="67180870"/>
<keyword evidence="6" id="KW-0175">Coiled coil</keyword>
<organism evidence="13 14">
    <name type="scientific">Ferrimonas balearica (strain DSM 9799 / CCM 4581 / KCTC 23876 / PAT)</name>
    <dbReference type="NCBI Taxonomy" id="550540"/>
    <lineage>
        <taxon>Bacteria</taxon>
        <taxon>Pseudomonadati</taxon>
        <taxon>Pseudomonadota</taxon>
        <taxon>Gammaproteobacteria</taxon>
        <taxon>Alteromonadales</taxon>
        <taxon>Ferrimonadaceae</taxon>
        <taxon>Ferrimonas</taxon>
    </lineage>
</organism>
<dbReference type="GO" id="GO:0000921">
    <property type="term" value="P:septin ring assembly"/>
    <property type="evidence" value="ECO:0007669"/>
    <property type="project" value="TreeGrafter"/>
</dbReference>
<dbReference type="GO" id="GO:0032153">
    <property type="term" value="C:cell division site"/>
    <property type="evidence" value="ECO:0007669"/>
    <property type="project" value="TreeGrafter"/>
</dbReference>
<dbReference type="EMBL" id="CP002209">
    <property type="protein sequence ID" value="ADN74838.1"/>
    <property type="molecule type" value="Genomic_DNA"/>
</dbReference>